<reference evidence="2" key="1">
    <citation type="submission" date="2021-03" db="EMBL/GenBank/DDBJ databases">
        <authorList>
            <person name="Tagirdzhanova G."/>
        </authorList>
    </citation>
    <scope>NUCLEOTIDE SEQUENCE</scope>
</reference>
<evidence type="ECO:0000313" key="3">
    <source>
        <dbReference type="Proteomes" id="UP000664169"/>
    </source>
</evidence>
<proteinExistence type="predicted"/>
<evidence type="ECO:0000313" key="2">
    <source>
        <dbReference type="EMBL" id="CAF9916364.1"/>
    </source>
</evidence>
<evidence type="ECO:0000256" key="1">
    <source>
        <dbReference type="SAM" id="MobiDB-lite"/>
    </source>
</evidence>
<dbReference type="Proteomes" id="UP000664169">
    <property type="component" value="Unassembled WGS sequence"/>
</dbReference>
<sequence>MRRTYMEWDRNRGKAGIFHSQATPARSGSKEASLNEYNGTMKRGAPNSKETRFVGKAGSRSVPTYSLINAWTGQHQKLNMTNEEIRDMTDKHKQTLERLERLAPRMSFVLGTREAVVTTTIDPIPFWLASLCMLRCTSTTPPVKI</sequence>
<feature type="region of interest" description="Disordered" evidence="1">
    <location>
        <begin position="37"/>
        <end position="56"/>
    </location>
</feature>
<accession>A0A8H3F3I3</accession>
<gene>
    <name evidence="2" type="ORF">GOMPHAMPRED_000973</name>
</gene>
<protein>
    <submittedName>
        <fullName evidence="2">Uncharacterized protein</fullName>
    </submittedName>
</protein>
<name>A0A8H3F3I3_9LECA</name>
<dbReference type="AlphaFoldDB" id="A0A8H3F3I3"/>
<keyword evidence="3" id="KW-1185">Reference proteome</keyword>
<comment type="caution">
    <text evidence="2">The sequence shown here is derived from an EMBL/GenBank/DDBJ whole genome shotgun (WGS) entry which is preliminary data.</text>
</comment>
<dbReference type="EMBL" id="CAJPDQ010000011">
    <property type="protein sequence ID" value="CAF9916364.1"/>
    <property type="molecule type" value="Genomic_DNA"/>
</dbReference>
<organism evidence="2 3">
    <name type="scientific">Gomphillus americanus</name>
    <dbReference type="NCBI Taxonomy" id="1940652"/>
    <lineage>
        <taxon>Eukaryota</taxon>
        <taxon>Fungi</taxon>
        <taxon>Dikarya</taxon>
        <taxon>Ascomycota</taxon>
        <taxon>Pezizomycotina</taxon>
        <taxon>Lecanoromycetes</taxon>
        <taxon>OSLEUM clade</taxon>
        <taxon>Ostropomycetidae</taxon>
        <taxon>Ostropales</taxon>
        <taxon>Graphidaceae</taxon>
        <taxon>Gomphilloideae</taxon>
        <taxon>Gomphillus</taxon>
    </lineage>
</organism>